<name>A0A233RAK0_9GAMM</name>
<protein>
    <submittedName>
        <fullName evidence="1">Phenol hydroxylase</fullName>
    </submittedName>
</protein>
<dbReference type="AlphaFoldDB" id="A0A233RAK0"/>
<dbReference type="RefSeq" id="WP_094202166.1">
    <property type="nucleotide sequence ID" value="NZ_NBIM01000012.1"/>
</dbReference>
<evidence type="ECO:0000313" key="1">
    <source>
        <dbReference type="EMBL" id="OXY80403.1"/>
    </source>
</evidence>
<dbReference type="Pfam" id="PF04663">
    <property type="entry name" value="Phenol_monoox"/>
    <property type="match status" value="1"/>
</dbReference>
<dbReference type="InterPro" id="IPR006756">
    <property type="entry name" value="Phenol_hydroxylase"/>
</dbReference>
<dbReference type="EMBL" id="NBIM01000012">
    <property type="protein sequence ID" value="OXY80403.1"/>
    <property type="molecule type" value="Genomic_DNA"/>
</dbReference>
<evidence type="ECO:0000313" key="2">
    <source>
        <dbReference type="Proteomes" id="UP000242757"/>
    </source>
</evidence>
<dbReference type="InterPro" id="IPR043010">
    <property type="entry name" value="Phenol_hydroxylase_sf"/>
</dbReference>
<dbReference type="OrthoDB" id="5343663at2"/>
<accession>A0A233RAK0</accession>
<sequence length="120" mass="13627">MPVIALNKDYKGEVRDAKANFGGNILVYIGWDEHLLFCSAKTFLLPLTMRFGELQDTPLNEGFNQHPDFKHIDWASVQWILNGKPLSPSREHTLEQLGFDHKSLLRFRTPGLNGYKGTGV</sequence>
<gene>
    <name evidence="1" type="ORF">B6S08_17880</name>
</gene>
<proteinExistence type="predicted"/>
<keyword evidence="2" id="KW-1185">Reference proteome</keyword>
<comment type="caution">
    <text evidence="1">The sequence shown here is derived from an EMBL/GenBank/DDBJ whole genome shotgun (WGS) entry which is preliminary data.</text>
</comment>
<organism evidence="1 2">
    <name type="scientific">Oceanimonas doudoroffii</name>
    <dbReference type="NCBI Taxonomy" id="84158"/>
    <lineage>
        <taxon>Bacteria</taxon>
        <taxon>Pseudomonadati</taxon>
        <taxon>Pseudomonadota</taxon>
        <taxon>Gammaproteobacteria</taxon>
        <taxon>Aeromonadales</taxon>
        <taxon>Aeromonadaceae</taxon>
        <taxon>Oceanimonas</taxon>
    </lineage>
</organism>
<reference evidence="1 2" key="1">
    <citation type="submission" date="2017-08" db="EMBL/GenBank/DDBJ databases">
        <title>A Genome Sequence of Oceanimonas doudoroffii ATCC 27123T.</title>
        <authorList>
            <person name="Brennan M.A."/>
            <person name="Maclea K.S."/>
            <person name="Mcclelland W.D."/>
            <person name="Trachtenberg A.M."/>
        </authorList>
    </citation>
    <scope>NUCLEOTIDE SEQUENCE [LARGE SCALE GENOMIC DNA]</scope>
    <source>
        <strain evidence="1 2">ATCC 27123</strain>
    </source>
</reference>
<dbReference type="Gene3D" id="3.10.20.560">
    <property type="entry name" value="Phenol hydroxylase"/>
    <property type="match status" value="1"/>
</dbReference>
<dbReference type="Proteomes" id="UP000242757">
    <property type="component" value="Unassembled WGS sequence"/>
</dbReference>
<dbReference type="GO" id="GO:0018662">
    <property type="term" value="F:phenol 2-monooxygenase activity"/>
    <property type="evidence" value="ECO:0007669"/>
    <property type="project" value="InterPro"/>
</dbReference>